<dbReference type="Gene3D" id="2.170.130.10">
    <property type="entry name" value="TonB-dependent receptor, plug domain"/>
    <property type="match status" value="1"/>
</dbReference>
<dbReference type="InterPro" id="IPR039426">
    <property type="entry name" value="TonB-dep_rcpt-like"/>
</dbReference>
<dbReference type="InterPro" id="IPR037066">
    <property type="entry name" value="Plug_dom_sf"/>
</dbReference>
<dbReference type="Pfam" id="PF07715">
    <property type="entry name" value="Plug"/>
    <property type="match status" value="1"/>
</dbReference>
<comment type="subcellular location">
    <subcellularLocation>
        <location evidence="1 8">Cell outer membrane</location>
        <topology evidence="1 8">Multi-pass membrane protein</topology>
    </subcellularLocation>
</comment>
<evidence type="ECO:0000313" key="12">
    <source>
        <dbReference type="EMBL" id="PHN07409.1"/>
    </source>
</evidence>
<evidence type="ECO:0000256" key="4">
    <source>
        <dbReference type="ARBA" id="ARBA00022692"/>
    </source>
</evidence>
<dbReference type="GO" id="GO:0015344">
    <property type="term" value="F:siderophore uptake transmembrane transporter activity"/>
    <property type="evidence" value="ECO:0007669"/>
    <property type="project" value="TreeGrafter"/>
</dbReference>
<keyword evidence="13" id="KW-1185">Reference proteome</keyword>
<dbReference type="Gene3D" id="2.60.40.1120">
    <property type="entry name" value="Carboxypeptidase-like, regulatory domain"/>
    <property type="match status" value="1"/>
</dbReference>
<feature type="signal peptide" evidence="10">
    <location>
        <begin position="1"/>
        <end position="19"/>
    </location>
</feature>
<comment type="caution">
    <text evidence="12">The sequence shown here is derived from an EMBL/GenBank/DDBJ whole genome shotgun (WGS) entry which is preliminary data.</text>
</comment>
<dbReference type="AlphaFoldDB" id="A0A2D0NGW0"/>
<keyword evidence="6 8" id="KW-0472">Membrane</keyword>
<dbReference type="GO" id="GO:0009279">
    <property type="term" value="C:cell outer membrane"/>
    <property type="evidence" value="ECO:0007669"/>
    <property type="project" value="UniProtKB-SubCell"/>
</dbReference>
<dbReference type="InterPro" id="IPR023996">
    <property type="entry name" value="TonB-dep_OMP_SusC/RagA"/>
</dbReference>
<evidence type="ECO:0000256" key="8">
    <source>
        <dbReference type="PROSITE-ProRule" id="PRU01360"/>
    </source>
</evidence>
<sequence length="1053" mass="116246">MIKQLLLVLLVAFITPLSAQQIIQGRVTDAATGEPLVGVNIQIKDTNYGAVTDLDGNYELRIPGSGGQFFSRKASPPVLVFTYTGFETQEIDSKDRDRVNVELTTTASELQEVVITGTATGRSPKLMSYSVGRIAGPAIGRVPADNLGSSLQARIPGLRVSRPGGQPGQEVYYQIRSANSIANGQQPLVILDGIFLSEGSLADIPVQDIDRIEVLKGSAGASLYGSQAANGVIQIFTKRGKDLEVGKTKVTYRNETGFSEVVDQYPVNTLTQREIIDSGEPQPILGNPNEGQLFSQELPNLQNYQEDFLFQRGVRQSHALIVEGKTNATNFLASYQRLQDKGVLQGLDGYTRNALRLNLDHQVSNKFSVYLSSAYTQSEQDLIEPVANGPNNFLSSTLLMTPMFTLDAPNEEDGTAFDWDIDNTGANITNPLYTRENISNRLGRNRLLGQAGVSYYPKEWLNISYAAALDRSVRNFEQYLEKGYLSTTLPDGFGTLATANVQGSNGGGILQRDQVDQTFISRLNVSAQRGWGGFNLATRLGFLYEDITQEIREGKGEDLAVRNLNSLDNARSNITISSAAQEIVAYSGFLVADVDYKEKYLFSGLLRREGSSLFGPENRWANYYRVSGAYRITQDLKIKPFQELKLRASMGTAGIRPTYEQRFEAFSLVNGELTKNTLGNELLKPAQSTEQEIGLDATIGRSLRLEFNFSRINTDDQILLVPLTAAAGFRGQWRNAGSLEAKVYEGGLNIDFARLFRFKGTAMRWELFTTFSRVQQTVTSLDVPAYYTGPGAQQASLFVIEEGRTLGLMEGEIFATSLEQLQGQEGINPADFMINDLGYVVRTDQLGTAQEAPYKLRDAGGNPIVDVIGDINPDFRMGFAHTLAFRSLELYTLFDWKKGGDIYNATKQWLYKDLRHAEVGDNPNISANFYGSNGLYNALVANNHFVEDGSFFMLREAALTLMIRQQSLGGLFKKFDHIRLSLIGRNIFTKTDYSGFHPDVSSVPRSESLLSTSAPDARGSDLTTPNGDPSLFLVDSFNYPLPRSFTFSVQFGF</sequence>
<dbReference type="Gene3D" id="2.40.170.20">
    <property type="entry name" value="TonB-dependent receptor, beta-barrel domain"/>
    <property type="match status" value="1"/>
</dbReference>
<feature type="domain" description="TonB-dependent receptor plug" evidence="11">
    <location>
        <begin position="130"/>
        <end position="232"/>
    </location>
</feature>
<evidence type="ECO:0000256" key="5">
    <source>
        <dbReference type="ARBA" id="ARBA00022729"/>
    </source>
</evidence>
<feature type="chain" id="PRO_5012090345" description="TonB-dependent receptor plug domain-containing protein" evidence="10">
    <location>
        <begin position="20"/>
        <end position="1053"/>
    </location>
</feature>
<proteinExistence type="inferred from homology"/>
<dbReference type="GO" id="GO:0044718">
    <property type="term" value="P:siderophore transmembrane transport"/>
    <property type="evidence" value="ECO:0007669"/>
    <property type="project" value="TreeGrafter"/>
</dbReference>
<protein>
    <recommendedName>
        <fullName evidence="11">TonB-dependent receptor plug domain-containing protein</fullName>
    </recommendedName>
</protein>
<keyword evidence="4 8" id="KW-0812">Transmembrane</keyword>
<feature type="region of interest" description="Disordered" evidence="9">
    <location>
        <begin position="1004"/>
        <end position="1023"/>
    </location>
</feature>
<evidence type="ECO:0000256" key="3">
    <source>
        <dbReference type="ARBA" id="ARBA00022452"/>
    </source>
</evidence>
<evidence type="ECO:0000256" key="6">
    <source>
        <dbReference type="ARBA" id="ARBA00023136"/>
    </source>
</evidence>
<dbReference type="Pfam" id="PF13715">
    <property type="entry name" value="CarbopepD_reg_2"/>
    <property type="match status" value="1"/>
</dbReference>
<organism evidence="12 13">
    <name type="scientific">Flavilitoribacter nigricans (strain ATCC 23147 / DSM 23189 / NBRC 102662 / NCIMB 1420 / SS-2)</name>
    <name type="common">Lewinella nigricans</name>
    <dbReference type="NCBI Taxonomy" id="1122177"/>
    <lineage>
        <taxon>Bacteria</taxon>
        <taxon>Pseudomonadati</taxon>
        <taxon>Bacteroidota</taxon>
        <taxon>Saprospiria</taxon>
        <taxon>Saprospirales</taxon>
        <taxon>Lewinellaceae</taxon>
        <taxon>Flavilitoribacter</taxon>
    </lineage>
</organism>
<keyword evidence="7 8" id="KW-0998">Cell outer membrane</keyword>
<dbReference type="SUPFAM" id="SSF56935">
    <property type="entry name" value="Porins"/>
    <property type="match status" value="1"/>
</dbReference>
<feature type="compositionally biased region" description="Polar residues" evidence="9">
    <location>
        <begin position="1004"/>
        <end position="1014"/>
    </location>
</feature>
<dbReference type="OrthoDB" id="9768177at2"/>
<dbReference type="EMBL" id="PDUD01000010">
    <property type="protein sequence ID" value="PHN07409.1"/>
    <property type="molecule type" value="Genomic_DNA"/>
</dbReference>
<evidence type="ECO:0000256" key="9">
    <source>
        <dbReference type="SAM" id="MobiDB-lite"/>
    </source>
</evidence>
<dbReference type="RefSeq" id="WP_099149339.1">
    <property type="nucleotide sequence ID" value="NZ_PDUD01000010.1"/>
</dbReference>
<dbReference type="PROSITE" id="PS52016">
    <property type="entry name" value="TONB_DEPENDENT_REC_3"/>
    <property type="match status" value="1"/>
</dbReference>
<keyword evidence="5 10" id="KW-0732">Signal</keyword>
<evidence type="ECO:0000256" key="10">
    <source>
        <dbReference type="SAM" id="SignalP"/>
    </source>
</evidence>
<dbReference type="PANTHER" id="PTHR30069:SF29">
    <property type="entry name" value="HEMOGLOBIN AND HEMOGLOBIN-HAPTOGLOBIN-BINDING PROTEIN 1-RELATED"/>
    <property type="match status" value="1"/>
</dbReference>
<gene>
    <name evidence="12" type="ORF">CRP01_07205</name>
</gene>
<dbReference type="NCBIfam" id="TIGR04056">
    <property type="entry name" value="OMP_RagA_SusC"/>
    <property type="match status" value="1"/>
</dbReference>
<keyword evidence="2 8" id="KW-0813">Transport</keyword>
<name>A0A2D0NGW0_FLAN2</name>
<accession>A0A2D0NGW0</accession>
<evidence type="ECO:0000256" key="7">
    <source>
        <dbReference type="ARBA" id="ARBA00023237"/>
    </source>
</evidence>
<comment type="similarity">
    <text evidence="8">Belongs to the TonB-dependent receptor family.</text>
</comment>
<evidence type="ECO:0000313" key="13">
    <source>
        <dbReference type="Proteomes" id="UP000223913"/>
    </source>
</evidence>
<evidence type="ECO:0000259" key="11">
    <source>
        <dbReference type="Pfam" id="PF07715"/>
    </source>
</evidence>
<keyword evidence="3 8" id="KW-1134">Transmembrane beta strand</keyword>
<dbReference type="Proteomes" id="UP000223913">
    <property type="component" value="Unassembled WGS sequence"/>
</dbReference>
<evidence type="ECO:0000256" key="2">
    <source>
        <dbReference type="ARBA" id="ARBA00022448"/>
    </source>
</evidence>
<evidence type="ECO:0000256" key="1">
    <source>
        <dbReference type="ARBA" id="ARBA00004571"/>
    </source>
</evidence>
<dbReference type="SUPFAM" id="SSF49464">
    <property type="entry name" value="Carboxypeptidase regulatory domain-like"/>
    <property type="match status" value="1"/>
</dbReference>
<dbReference type="InterPro" id="IPR008969">
    <property type="entry name" value="CarboxyPept-like_regulatory"/>
</dbReference>
<reference evidence="12 13" key="1">
    <citation type="submission" date="2017-10" db="EMBL/GenBank/DDBJ databases">
        <title>The draft genome sequence of Lewinella nigricans NBRC 102662.</title>
        <authorList>
            <person name="Wang K."/>
        </authorList>
    </citation>
    <scope>NUCLEOTIDE SEQUENCE [LARGE SCALE GENOMIC DNA]</scope>
    <source>
        <strain evidence="12 13">NBRC 102662</strain>
    </source>
</reference>
<dbReference type="InterPro" id="IPR036942">
    <property type="entry name" value="Beta-barrel_TonB_sf"/>
</dbReference>
<dbReference type="PANTHER" id="PTHR30069">
    <property type="entry name" value="TONB-DEPENDENT OUTER MEMBRANE RECEPTOR"/>
    <property type="match status" value="1"/>
</dbReference>
<dbReference type="InterPro" id="IPR012910">
    <property type="entry name" value="Plug_dom"/>
</dbReference>